<dbReference type="InterPro" id="IPR011032">
    <property type="entry name" value="GroES-like_sf"/>
</dbReference>
<dbReference type="InterPro" id="IPR020843">
    <property type="entry name" value="ER"/>
</dbReference>
<name>A0A0C9MNU5_SPHPI</name>
<dbReference type="PANTHER" id="PTHR43205:SF7">
    <property type="entry name" value="PROSTAGLANDIN REDUCTASE 1"/>
    <property type="match status" value="1"/>
</dbReference>
<dbReference type="RefSeq" id="WP_007405910.1">
    <property type="nucleotide sequence ID" value="NZ_BBJS01000007.1"/>
</dbReference>
<evidence type="ECO:0000313" key="3">
    <source>
        <dbReference type="EMBL" id="GAN12361.1"/>
    </source>
</evidence>
<comment type="caution">
    <text evidence="3">The sequence shown here is derived from an EMBL/GenBank/DDBJ whole genome shotgun (WGS) entry which is preliminary data.</text>
</comment>
<organism evidence="3 4">
    <name type="scientific">Sphingomonas paucimobilis NBRC 13935</name>
    <dbReference type="NCBI Taxonomy" id="1219050"/>
    <lineage>
        <taxon>Bacteria</taxon>
        <taxon>Pseudomonadati</taxon>
        <taxon>Pseudomonadota</taxon>
        <taxon>Alphaproteobacteria</taxon>
        <taxon>Sphingomonadales</taxon>
        <taxon>Sphingomonadaceae</taxon>
        <taxon>Sphingomonas</taxon>
    </lineage>
</organism>
<dbReference type="InterPro" id="IPR041694">
    <property type="entry name" value="ADH_N_2"/>
</dbReference>
<accession>A0A0C9MNU5</accession>
<protein>
    <submittedName>
        <fullName evidence="3">DNA, contig: SP607</fullName>
    </submittedName>
</protein>
<dbReference type="GeneID" id="78526465"/>
<dbReference type="SUPFAM" id="SSF51735">
    <property type="entry name" value="NAD(P)-binding Rossmann-fold domains"/>
    <property type="match status" value="1"/>
</dbReference>
<dbReference type="Pfam" id="PF00107">
    <property type="entry name" value="ADH_zinc_N"/>
    <property type="match status" value="1"/>
</dbReference>
<dbReference type="GO" id="GO:0016628">
    <property type="term" value="F:oxidoreductase activity, acting on the CH-CH group of donors, NAD or NADP as acceptor"/>
    <property type="evidence" value="ECO:0007669"/>
    <property type="project" value="InterPro"/>
</dbReference>
<dbReference type="InterPro" id="IPR036291">
    <property type="entry name" value="NAD(P)-bd_dom_sf"/>
</dbReference>
<dbReference type="Pfam" id="PF16884">
    <property type="entry name" value="ADH_N_2"/>
    <property type="match status" value="1"/>
</dbReference>
<dbReference type="InterPro" id="IPR045010">
    <property type="entry name" value="MDR_fam"/>
</dbReference>
<dbReference type="CDD" id="cd05288">
    <property type="entry name" value="PGDH"/>
    <property type="match status" value="1"/>
</dbReference>
<gene>
    <name evidence="3" type="ORF">SP6_07_01470</name>
</gene>
<dbReference type="Proteomes" id="UP000032025">
    <property type="component" value="Unassembled WGS sequence"/>
</dbReference>
<proteinExistence type="predicted"/>
<dbReference type="Gene3D" id="3.90.180.10">
    <property type="entry name" value="Medium-chain alcohol dehydrogenases, catalytic domain"/>
    <property type="match status" value="1"/>
</dbReference>
<feature type="domain" description="Enoyl reductase (ER)" evidence="2">
    <location>
        <begin position="19"/>
        <end position="343"/>
    </location>
</feature>
<dbReference type="SUPFAM" id="SSF50129">
    <property type="entry name" value="GroES-like"/>
    <property type="match status" value="1"/>
</dbReference>
<reference evidence="3 4" key="1">
    <citation type="submission" date="2014-08" db="EMBL/GenBank/DDBJ databases">
        <title>Whole genome shotgun sequence of Sphingomonas paucimobilis NBRC 13935.</title>
        <authorList>
            <person name="Hosoyama A."/>
            <person name="Hashimoto M."/>
            <person name="Hosoyama Y."/>
            <person name="Noguchi M."/>
            <person name="Uohara A."/>
            <person name="Ohji S."/>
            <person name="Katano-Makiyama Y."/>
            <person name="Ichikawa N."/>
            <person name="Kimura A."/>
            <person name="Yamazoe A."/>
            <person name="Fujita N."/>
        </authorList>
    </citation>
    <scope>NUCLEOTIDE SEQUENCE [LARGE SCALE GENOMIC DNA]</scope>
    <source>
        <strain evidence="3 4">NBRC 13935</strain>
    </source>
</reference>
<dbReference type="Gene3D" id="3.40.50.720">
    <property type="entry name" value="NAD(P)-binding Rossmann-like Domain"/>
    <property type="match status" value="1"/>
</dbReference>
<dbReference type="SMART" id="SM00829">
    <property type="entry name" value="PKS_ER"/>
    <property type="match status" value="1"/>
</dbReference>
<keyword evidence="1" id="KW-0560">Oxidoreductase</keyword>
<evidence type="ECO:0000313" key="4">
    <source>
        <dbReference type="Proteomes" id="UP000032025"/>
    </source>
</evidence>
<dbReference type="InterPro" id="IPR013149">
    <property type="entry name" value="ADH-like_C"/>
</dbReference>
<dbReference type="AlphaFoldDB" id="A0A0C9MNU5"/>
<sequence>MHDPHIVSREVHLKERPLGLPKASDLEIVSVSLPRDVHERILIRNRYFVISPSLRLMISDGAEAMPGIPFPVLAPGDTLPGEALGTVLAAPEASGFSVGDTVVHMNGWREFAMVSAAQCRRIETSDALGDIANLGHGWTAYAALTRAVRIRPTDTVFVSSAAGAIGSMAGQIARLLGARRVIGSTSSQRKADWLVGTLGYDAAIRRGEGGAIVDQLREAAPDGVDVVLDMVGGEQLAAAVTVANEGARFVLIGGLSGQLAASGTGRASPVTLDSTQIVLKRISLKGYSADDDPDAREEWPARLAAWLKTGDIHIAHTLIEGLDQAPAALEAAAAGEHMGSVIVRL</sequence>
<keyword evidence="4" id="KW-1185">Reference proteome</keyword>
<evidence type="ECO:0000256" key="1">
    <source>
        <dbReference type="ARBA" id="ARBA00023002"/>
    </source>
</evidence>
<dbReference type="EMBL" id="BBJS01000007">
    <property type="protein sequence ID" value="GAN12361.1"/>
    <property type="molecule type" value="Genomic_DNA"/>
</dbReference>
<evidence type="ECO:0000259" key="2">
    <source>
        <dbReference type="SMART" id="SM00829"/>
    </source>
</evidence>
<dbReference type="PANTHER" id="PTHR43205">
    <property type="entry name" value="PROSTAGLANDIN REDUCTASE"/>
    <property type="match status" value="1"/>
</dbReference>